<keyword evidence="3" id="KW-0732">Signal</keyword>
<comment type="caution">
    <text evidence="8">The sequence shown here is derived from an EMBL/GenBank/DDBJ whole genome shotgun (WGS) entry which is preliminary data.</text>
</comment>
<dbReference type="OrthoDB" id="1032172at2"/>
<dbReference type="InterPro" id="IPR012944">
    <property type="entry name" value="SusD_RagB_dom"/>
</dbReference>
<feature type="domain" description="SusD-like N-terminal" evidence="7">
    <location>
        <begin position="112"/>
        <end position="241"/>
    </location>
</feature>
<evidence type="ECO:0000256" key="5">
    <source>
        <dbReference type="ARBA" id="ARBA00023237"/>
    </source>
</evidence>
<comment type="subcellular location">
    <subcellularLocation>
        <location evidence="1">Cell outer membrane</location>
    </subcellularLocation>
</comment>
<dbReference type="GO" id="GO:0009279">
    <property type="term" value="C:cell outer membrane"/>
    <property type="evidence" value="ECO:0007669"/>
    <property type="project" value="UniProtKB-SubCell"/>
</dbReference>
<evidence type="ECO:0000313" key="8">
    <source>
        <dbReference type="EMBL" id="OQP64298.1"/>
    </source>
</evidence>
<comment type="similarity">
    <text evidence="2">Belongs to the SusD family.</text>
</comment>
<dbReference type="RefSeq" id="WP_081146914.1">
    <property type="nucleotide sequence ID" value="NZ_LVYD01000042.1"/>
</dbReference>
<evidence type="ECO:0000256" key="3">
    <source>
        <dbReference type="ARBA" id="ARBA00022729"/>
    </source>
</evidence>
<gene>
    <name evidence="8" type="ORF">A3860_20200</name>
</gene>
<evidence type="ECO:0000259" key="7">
    <source>
        <dbReference type="Pfam" id="PF14322"/>
    </source>
</evidence>
<evidence type="ECO:0000313" key="9">
    <source>
        <dbReference type="Proteomes" id="UP000192796"/>
    </source>
</evidence>
<evidence type="ECO:0000256" key="2">
    <source>
        <dbReference type="ARBA" id="ARBA00006275"/>
    </source>
</evidence>
<name>A0A1V9G1B3_9BACT</name>
<reference evidence="8 9" key="1">
    <citation type="submission" date="2016-03" db="EMBL/GenBank/DDBJ databases">
        <title>Niastella vici sp. nov., isolated from farmland soil.</title>
        <authorList>
            <person name="Chen L."/>
            <person name="Wang D."/>
            <person name="Yang S."/>
            <person name="Wang G."/>
        </authorList>
    </citation>
    <scope>NUCLEOTIDE SEQUENCE [LARGE SCALE GENOMIC DNA]</scope>
    <source>
        <strain evidence="8 9">DJ57</strain>
    </source>
</reference>
<dbReference type="SUPFAM" id="SSF48452">
    <property type="entry name" value="TPR-like"/>
    <property type="match status" value="1"/>
</dbReference>
<dbReference type="InterPro" id="IPR033985">
    <property type="entry name" value="SusD-like_N"/>
</dbReference>
<keyword evidence="9" id="KW-1185">Reference proteome</keyword>
<dbReference type="InterPro" id="IPR011990">
    <property type="entry name" value="TPR-like_helical_dom_sf"/>
</dbReference>
<evidence type="ECO:0000259" key="6">
    <source>
        <dbReference type="Pfam" id="PF07980"/>
    </source>
</evidence>
<dbReference type="Proteomes" id="UP000192796">
    <property type="component" value="Unassembled WGS sequence"/>
</dbReference>
<accession>A0A1V9G1B3</accession>
<evidence type="ECO:0000256" key="1">
    <source>
        <dbReference type="ARBA" id="ARBA00004442"/>
    </source>
</evidence>
<keyword evidence="5" id="KW-0998">Cell outer membrane</keyword>
<dbReference type="AlphaFoldDB" id="A0A1V9G1B3"/>
<evidence type="ECO:0000256" key="4">
    <source>
        <dbReference type="ARBA" id="ARBA00023136"/>
    </source>
</evidence>
<dbReference type="Pfam" id="PF07980">
    <property type="entry name" value="SusD_RagB"/>
    <property type="match status" value="1"/>
</dbReference>
<feature type="domain" description="RagB/SusD" evidence="6">
    <location>
        <begin position="356"/>
        <end position="624"/>
    </location>
</feature>
<proteinExistence type="inferred from homology"/>
<dbReference type="STRING" id="1703345.A3860_20200"/>
<dbReference type="PROSITE" id="PS51257">
    <property type="entry name" value="PROKAR_LIPOPROTEIN"/>
    <property type="match status" value="1"/>
</dbReference>
<sequence length="625" mass="70010">MKKRNLHIIIGKPVLIILAGCMLMTACRKGLLDQDPTTEILISQYWKTEADATYALMGAYASIRPCFDRDYYFDGQGEYLRDRSGTNSTTSGDLRLGDAYNNGNYNPSGYGSSFDKMFRYLYGGINRTNYVIENVSNMLQTAAPSSVANLETIIGEARMLRALCYFRLITMWGDVPFLSHTVPNDVNDANIEIGNLARMPIAQVKDSILSDLTYAYEKLPAKPSALGRTGKPGALALRGKVQLYWASWKKNGWPELDGFTQNTTEAQAAYTAAAADFKKVANDYGLTLYKGGDPGEIDTLGKADKLPNYYYLFTPKANGDPEMLLVFTHGGTGTSQGEELMRDFAGRSHEGSQCWVSPRFEIADRYQLLTTGDFAPKLIGLNPTTVADARTRTNSAVNPASYANRDYRMKSTIQWDYEMSVGMVSLASTGMCPFIYKTWGSAVTIDGINYITYNTDGVNSGYAFRKFVRNYAGQGRSDGDFAWPVIRLADVYLMYAEATNAVSGPQADAIDLVNRVRHRGNLPPLSATKTTNDSTFFAAIEQERIVELIGEGQRPFDLRRWRFIEKRWAPPGDAAGVWRNDTWGANQSRYYQNTSFREYQQNYIFRIPPSERDRNPNLTQNAPWR</sequence>
<organism evidence="8 9">
    <name type="scientific">Niastella vici</name>
    <dbReference type="NCBI Taxonomy" id="1703345"/>
    <lineage>
        <taxon>Bacteria</taxon>
        <taxon>Pseudomonadati</taxon>
        <taxon>Bacteroidota</taxon>
        <taxon>Chitinophagia</taxon>
        <taxon>Chitinophagales</taxon>
        <taxon>Chitinophagaceae</taxon>
        <taxon>Niastella</taxon>
    </lineage>
</organism>
<dbReference type="Gene3D" id="1.25.40.390">
    <property type="match status" value="1"/>
</dbReference>
<protein>
    <submittedName>
        <fullName evidence="8">Starch-binding protein</fullName>
    </submittedName>
</protein>
<dbReference type="Pfam" id="PF14322">
    <property type="entry name" value="SusD-like_3"/>
    <property type="match status" value="1"/>
</dbReference>
<keyword evidence="4" id="KW-0472">Membrane</keyword>
<dbReference type="EMBL" id="LVYD01000042">
    <property type="protein sequence ID" value="OQP64298.1"/>
    <property type="molecule type" value="Genomic_DNA"/>
</dbReference>